<feature type="compositionally biased region" description="Basic and acidic residues" evidence="1">
    <location>
        <begin position="1"/>
        <end position="21"/>
    </location>
</feature>
<organism evidence="2 3">
    <name type="scientific">Penicillium atrosanguineum</name>
    <dbReference type="NCBI Taxonomy" id="1132637"/>
    <lineage>
        <taxon>Eukaryota</taxon>
        <taxon>Fungi</taxon>
        <taxon>Dikarya</taxon>
        <taxon>Ascomycota</taxon>
        <taxon>Pezizomycotina</taxon>
        <taxon>Eurotiomycetes</taxon>
        <taxon>Eurotiomycetidae</taxon>
        <taxon>Eurotiales</taxon>
        <taxon>Aspergillaceae</taxon>
        <taxon>Penicillium</taxon>
    </lineage>
</organism>
<evidence type="ECO:0000256" key="1">
    <source>
        <dbReference type="SAM" id="MobiDB-lite"/>
    </source>
</evidence>
<reference evidence="2" key="2">
    <citation type="journal article" date="2023" name="IMA Fungus">
        <title>Comparative genomic study of the Penicillium genus elucidates a diverse pangenome and 15 lateral gene transfer events.</title>
        <authorList>
            <person name="Petersen C."/>
            <person name="Sorensen T."/>
            <person name="Nielsen M.R."/>
            <person name="Sondergaard T.E."/>
            <person name="Sorensen J.L."/>
            <person name="Fitzpatrick D.A."/>
            <person name="Frisvad J.C."/>
            <person name="Nielsen K.L."/>
        </authorList>
    </citation>
    <scope>NUCLEOTIDE SEQUENCE</scope>
    <source>
        <strain evidence="2">IBT 21472</strain>
    </source>
</reference>
<evidence type="ECO:0000313" key="3">
    <source>
        <dbReference type="Proteomes" id="UP001147746"/>
    </source>
</evidence>
<keyword evidence="3" id="KW-1185">Reference proteome</keyword>
<dbReference type="AlphaFoldDB" id="A0A9W9PY01"/>
<name>A0A9W9PY01_9EURO</name>
<comment type="caution">
    <text evidence="2">The sequence shown here is derived from an EMBL/GenBank/DDBJ whole genome shotgun (WGS) entry which is preliminary data.</text>
</comment>
<evidence type="ECO:0000313" key="2">
    <source>
        <dbReference type="EMBL" id="KAJ5318288.1"/>
    </source>
</evidence>
<gene>
    <name evidence="2" type="ORF">N7476_004708</name>
</gene>
<reference evidence="2" key="1">
    <citation type="submission" date="2022-12" db="EMBL/GenBank/DDBJ databases">
        <authorList>
            <person name="Petersen C."/>
        </authorList>
    </citation>
    <scope>NUCLEOTIDE SEQUENCE</scope>
    <source>
        <strain evidence="2">IBT 21472</strain>
    </source>
</reference>
<dbReference type="Proteomes" id="UP001147746">
    <property type="component" value="Unassembled WGS sequence"/>
</dbReference>
<protein>
    <submittedName>
        <fullName evidence="2">Uncharacterized protein</fullName>
    </submittedName>
</protein>
<sequence>MMSDNIKDKVNNEEQDLRASEEEMGLDDSRAFPLSISPSYVNDWDTSAAFRELYQNWKDAILESFGLDRLEFQPTYEEQDDYISVIVPDVSSPGDCSRALGFIKYEKAEGRMIIAKACAQLPPESLQFGHSSKRKNTNLAGCHGEGLKLAALVMSRHGYSVNIDASNAHWNFSLKESGFYCQFWPFRGDNASSETDPAIDMAQLRSRTDRDVTVVIEASVGKQDKIPLALFHAWLRVSLDIRRFSYPTRIVETNAGDLIFDSDFCGQLYLKGMALPASFCELKPYKLGYNFPRGKVNRDRQILVDSHEEADLVRQIWEAAFQNHKQLLLPIYIDLLRNSPDAPDVGFAKHLLEKPTRTLIWKHLLDETEGRHFYYSEASSAQVSPLRAILLLIYINEIAQSIGMIRDVLKKEPRRLPGALWDLLRSASPIRTAEEEQIHCFKNSDLCIPPDTHFSWTIQRAIQACLTVFPQWKHITVHFVRSESIPMDVFYDSQPGILKVNQRWLHFDSTHGNTRCRDFTPNETSDHQGFFFCNHVIEDLLRTALPSLLGPPFGRKALENALLRKIRNILRFMPHNIKVMTTAMVGGLMITWEDNETQSVRNYTAPRCLYHVILHDENCPHGRTQLLHGAAGML</sequence>
<accession>A0A9W9PY01</accession>
<dbReference type="EMBL" id="JAPZBO010000004">
    <property type="protein sequence ID" value="KAJ5318288.1"/>
    <property type="molecule type" value="Genomic_DNA"/>
</dbReference>
<proteinExistence type="predicted"/>
<feature type="region of interest" description="Disordered" evidence="1">
    <location>
        <begin position="1"/>
        <end position="24"/>
    </location>
</feature>